<dbReference type="OrthoDB" id="110390at2759"/>
<evidence type="ECO:0000313" key="13">
    <source>
        <dbReference type="Proteomes" id="UP000440367"/>
    </source>
</evidence>
<evidence type="ECO:0000313" key="16">
    <source>
        <dbReference type="Proteomes" id="UP000460718"/>
    </source>
</evidence>
<accession>A0A6A3EAW7</accession>
<evidence type="ECO:0000313" key="9">
    <source>
        <dbReference type="EMBL" id="KAE9290284.1"/>
    </source>
</evidence>
<evidence type="ECO:0000313" key="18">
    <source>
        <dbReference type="Proteomes" id="UP000488956"/>
    </source>
</evidence>
<dbReference type="Proteomes" id="UP000437068">
    <property type="component" value="Unassembled WGS sequence"/>
</dbReference>
<dbReference type="EMBL" id="QXFW01001537">
    <property type="protein sequence ID" value="KAE8989299.1"/>
    <property type="molecule type" value="Genomic_DNA"/>
</dbReference>
<evidence type="ECO:0000313" key="7">
    <source>
        <dbReference type="EMBL" id="KAE9194755.1"/>
    </source>
</evidence>
<dbReference type="Proteomes" id="UP000441208">
    <property type="component" value="Unassembled WGS sequence"/>
</dbReference>
<dbReference type="EMBL" id="QXGC01001822">
    <property type="protein sequence ID" value="KAE9195435.1"/>
    <property type="molecule type" value="Genomic_DNA"/>
</dbReference>
<dbReference type="Proteomes" id="UP000488956">
    <property type="component" value="Unassembled WGS sequence"/>
</dbReference>
<comment type="caution">
    <text evidence="1">The sequence shown here is derived from an EMBL/GenBank/DDBJ whole genome shotgun (WGS) entry which is preliminary data.</text>
</comment>
<dbReference type="Proteomes" id="UP000433483">
    <property type="component" value="Unassembled WGS sequence"/>
</dbReference>
<evidence type="ECO:0000313" key="5">
    <source>
        <dbReference type="EMBL" id="KAE9109568.1"/>
    </source>
</evidence>
<dbReference type="Proteomes" id="UP000440732">
    <property type="component" value="Unassembled WGS sequence"/>
</dbReference>
<evidence type="ECO:0000313" key="17">
    <source>
        <dbReference type="Proteomes" id="UP000476176"/>
    </source>
</evidence>
<evidence type="ECO:0000313" key="15">
    <source>
        <dbReference type="Proteomes" id="UP000441208"/>
    </source>
</evidence>
<gene>
    <name evidence="9" type="ORF">PF001_g19667</name>
    <name evidence="7" type="ORF">PF002_g23510</name>
    <name evidence="8" type="ORF">PF004_g20429</name>
    <name evidence="6" type="ORF">PF005_g23378</name>
    <name evidence="5" type="ORF">PF006_g20645</name>
    <name evidence="3" type="ORF">PF007_g22507</name>
    <name evidence="1" type="ORF">PF009_g20264</name>
    <name evidence="4" type="ORF">PF010_g20782</name>
    <name evidence="2" type="ORF">PF011_g18830</name>
</gene>
<dbReference type="Proteomes" id="UP000476176">
    <property type="component" value="Unassembled WGS sequence"/>
</dbReference>
<dbReference type="EMBL" id="QXGD01002031">
    <property type="protein sequence ID" value="KAE9194755.1"/>
    <property type="molecule type" value="Genomic_DNA"/>
</dbReference>
<dbReference type="EMBL" id="QXFX01001801">
    <property type="protein sequence ID" value="KAE9084550.1"/>
    <property type="molecule type" value="Genomic_DNA"/>
</dbReference>
<dbReference type="EMBL" id="QXGB01002217">
    <property type="protein sequence ID" value="KAE9180210.1"/>
    <property type="molecule type" value="Genomic_DNA"/>
</dbReference>
<keyword evidence="11" id="KW-1185">Reference proteome</keyword>
<evidence type="ECO:0000313" key="4">
    <source>
        <dbReference type="EMBL" id="KAE9084550.1"/>
    </source>
</evidence>
<reference evidence="10 11" key="1">
    <citation type="submission" date="2018-08" db="EMBL/GenBank/DDBJ databases">
        <title>Genomic investigation of the strawberry pathogen Phytophthora fragariae indicates pathogenicity is determined by transcriptional variation in three key races.</title>
        <authorList>
            <person name="Adams T.M."/>
            <person name="Armitage A.D."/>
            <person name="Sobczyk M.K."/>
            <person name="Bates H.J."/>
            <person name="Dunwell J.M."/>
            <person name="Nellist C.F."/>
            <person name="Harrison R.J."/>
        </authorList>
    </citation>
    <scope>NUCLEOTIDE SEQUENCE [LARGE SCALE GENOMIC DNA]</scope>
    <source>
        <strain evidence="9 12">A4</strain>
        <strain evidence="7 13">BC-1</strain>
        <strain evidence="8 17">BC-23</strain>
        <strain evidence="6 11">NOV-27</strain>
        <strain evidence="5 14">NOV-5</strain>
        <strain evidence="3 15">NOV-71</strain>
        <strain evidence="1 10">NOV-9</strain>
        <strain evidence="4 18">ONT-3</strain>
        <strain evidence="2 16">SCRP245</strain>
    </source>
</reference>
<evidence type="ECO:0000313" key="10">
    <source>
        <dbReference type="Proteomes" id="UP000429523"/>
    </source>
</evidence>
<evidence type="ECO:0000313" key="2">
    <source>
        <dbReference type="EMBL" id="KAE8989299.1"/>
    </source>
</evidence>
<dbReference type="Proteomes" id="UP000440367">
    <property type="component" value="Unassembled WGS sequence"/>
</dbReference>
<protein>
    <submittedName>
        <fullName evidence="1">Uncharacterized protein</fullName>
    </submittedName>
</protein>
<evidence type="ECO:0000313" key="1">
    <source>
        <dbReference type="EMBL" id="KAE8929623.1"/>
    </source>
</evidence>
<evidence type="ECO:0000313" key="14">
    <source>
        <dbReference type="Proteomes" id="UP000440732"/>
    </source>
</evidence>
<dbReference type="Proteomes" id="UP000460718">
    <property type="component" value="Unassembled WGS sequence"/>
</dbReference>
<sequence length="69" mass="7774">MAITQARLPEGAPLIVSDDTTFRQLLHVDTQQAAMKEAQTTEQQLANAEYRLVHVNIQDVSEAMQLKHE</sequence>
<dbReference type="Proteomes" id="UP000429523">
    <property type="component" value="Unassembled WGS sequence"/>
</dbReference>
<evidence type="ECO:0000313" key="8">
    <source>
        <dbReference type="EMBL" id="KAE9195435.1"/>
    </source>
</evidence>
<evidence type="ECO:0000313" key="6">
    <source>
        <dbReference type="EMBL" id="KAE9180210.1"/>
    </source>
</evidence>
<organism evidence="1 10">
    <name type="scientific">Phytophthora fragariae</name>
    <dbReference type="NCBI Taxonomy" id="53985"/>
    <lineage>
        <taxon>Eukaryota</taxon>
        <taxon>Sar</taxon>
        <taxon>Stramenopiles</taxon>
        <taxon>Oomycota</taxon>
        <taxon>Peronosporomycetes</taxon>
        <taxon>Peronosporales</taxon>
        <taxon>Peronosporaceae</taxon>
        <taxon>Phytophthora</taxon>
    </lineage>
</organism>
<dbReference type="EMBL" id="QXGF01001490">
    <property type="protein sequence ID" value="KAE8929623.1"/>
    <property type="molecule type" value="Genomic_DNA"/>
</dbReference>
<dbReference type="EMBL" id="QXGA01001819">
    <property type="protein sequence ID" value="KAE9109568.1"/>
    <property type="molecule type" value="Genomic_DNA"/>
</dbReference>
<dbReference type="EMBL" id="QXGE01001620">
    <property type="protein sequence ID" value="KAE9290284.1"/>
    <property type="molecule type" value="Genomic_DNA"/>
</dbReference>
<dbReference type="AlphaFoldDB" id="A0A6A3EAW7"/>
<evidence type="ECO:0000313" key="3">
    <source>
        <dbReference type="EMBL" id="KAE9081848.1"/>
    </source>
</evidence>
<name>A0A6A3EAW7_9STRA</name>
<dbReference type="EMBL" id="QXFZ01002016">
    <property type="protein sequence ID" value="KAE9081848.1"/>
    <property type="molecule type" value="Genomic_DNA"/>
</dbReference>
<proteinExistence type="predicted"/>
<evidence type="ECO:0000313" key="12">
    <source>
        <dbReference type="Proteomes" id="UP000437068"/>
    </source>
</evidence>
<evidence type="ECO:0000313" key="11">
    <source>
        <dbReference type="Proteomes" id="UP000433483"/>
    </source>
</evidence>